<feature type="region of interest" description="Disordered" evidence="1">
    <location>
        <begin position="440"/>
        <end position="459"/>
    </location>
</feature>
<dbReference type="InterPro" id="IPR003703">
    <property type="entry name" value="Acyl_CoA_thio"/>
</dbReference>
<dbReference type="InterPro" id="IPR029069">
    <property type="entry name" value="HotDog_dom_sf"/>
</dbReference>
<comment type="caution">
    <text evidence="6">The sequence shown here is derived from an EMBL/GenBank/DDBJ whole genome shotgun (WGS) entry which is preliminary data.</text>
</comment>
<dbReference type="Pfam" id="PF20684">
    <property type="entry name" value="Fung_rhodopsin"/>
    <property type="match status" value="1"/>
</dbReference>
<evidence type="ECO:0008006" key="8">
    <source>
        <dbReference type="Google" id="ProtNLM"/>
    </source>
</evidence>
<dbReference type="Gene3D" id="3.10.129.10">
    <property type="entry name" value="Hotdog Thioesterase"/>
    <property type="match status" value="2"/>
</dbReference>
<evidence type="ECO:0000256" key="2">
    <source>
        <dbReference type="SAM" id="Phobius"/>
    </source>
</evidence>
<dbReference type="Proteomes" id="UP000566819">
    <property type="component" value="Unassembled WGS sequence"/>
</dbReference>
<feature type="transmembrane region" description="Helical" evidence="2">
    <location>
        <begin position="169"/>
        <end position="192"/>
    </location>
</feature>
<evidence type="ECO:0000259" key="5">
    <source>
        <dbReference type="Pfam" id="PF20789"/>
    </source>
</evidence>
<dbReference type="Pfam" id="PF20789">
    <property type="entry name" value="4HBT_3C"/>
    <property type="match status" value="1"/>
</dbReference>
<evidence type="ECO:0000259" key="3">
    <source>
        <dbReference type="Pfam" id="PF13622"/>
    </source>
</evidence>
<keyword evidence="2" id="KW-0472">Membrane</keyword>
<dbReference type="InterPro" id="IPR049326">
    <property type="entry name" value="Rhodopsin_dom_fungi"/>
</dbReference>
<dbReference type="PANTHER" id="PTHR11066:SF34">
    <property type="entry name" value="ACYL-COENZYME A THIOESTERASE 8"/>
    <property type="match status" value="1"/>
</dbReference>
<reference evidence="6 7" key="1">
    <citation type="submission" date="2020-03" db="EMBL/GenBank/DDBJ databases">
        <title>Draft Genome Sequence of Cudoniella acicularis.</title>
        <authorList>
            <person name="Buettner E."/>
            <person name="Kellner H."/>
        </authorList>
    </citation>
    <scope>NUCLEOTIDE SEQUENCE [LARGE SCALE GENOMIC DNA]</scope>
    <source>
        <strain evidence="6 7">DSM 108380</strain>
    </source>
</reference>
<dbReference type="GO" id="GO:0047617">
    <property type="term" value="F:fatty acyl-CoA hydrolase activity"/>
    <property type="evidence" value="ECO:0007669"/>
    <property type="project" value="InterPro"/>
</dbReference>
<feature type="transmembrane region" description="Helical" evidence="2">
    <location>
        <begin position="126"/>
        <end position="149"/>
    </location>
</feature>
<feature type="transmembrane region" description="Helical" evidence="2">
    <location>
        <begin position="92"/>
        <end position="114"/>
    </location>
</feature>
<dbReference type="PANTHER" id="PTHR11066">
    <property type="entry name" value="ACYL-COA THIOESTERASE"/>
    <property type="match status" value="1"/>
</dbReference>
<evidence type="ECO:0000313" key="7">
    <source>
        <dbReference type="Proteomes" id="UP000566819"/>
    </source>
</evidence>
<dbReference type="InterPro" id="IPR049449">
    <property type="entry name" value="TesB_ACOT8-like_N"/>
</dbReference>
<dbReference type="InterPro" id="IPR049450">
    <property type="entry name" value="ACOT8-like_C"/>
</dbReference>
<dbReference type="CDD" id="cd03444">
    <property type="entry name" value="Thioesterase_II_repeat1"/>
    <property type="match status" value="1"/>
</dbReference>
<feature type="transmembrane region" description="Helical" evidence="2">
    <location>
        <begin position="242"/>
        <end position="262"/>
    </location>
</feature>
<proteinExistence type="predicted"/>
<gene>
    <name evidence="6" type="ORF">G7Y89_g8815</name>
</gene>
<dbReference type="GO" id="GO:0006637">
    <property type="term" value="P:acyl-CoA metabolic process"/>
    <property type="evidence" value="ECO:0007669"/>
    <property type="project" value="InterPro"/>
</dbReference>
<feature type="domain" description="Acyl-CoA thioesterase-like C-terminal" evidence="5">
    <location>
        <begin position="450"/>
        <end position="630"/>
    </location>
</feature>
<accession>A0A8H4RFV7</accession>
<organism evidence="6 7">
    <name type="scientific">Cudoniella acicularis</name>
    <dbReference type="NCBI Taxonomy" id="354080"/>
    <lineage>
        <taxon>Eukaryota</taxon>
        <taxon>Fungi</taxon>
        <taxon>Dikarya</taxon>
        <taxon>Ascomycota</taxon>
        <taxon>Pezizomycotina</taxon>
        <taxon>Leotiomycetes</taxon>
        <taxon>Helotiales</taxon>
        <taxon>Tricladiaceae</taxon>
        <taxon>Cudoniella</taxon>
    </lineage>
</organism>
<sequence length="645" mass="71863">MVYDLTVGTARNPVIVIICFTVFALLTTILRIQSKWMRKAKVASDDYLIIIALLLIVLSETLQISAVVVSGLGRHAGDVSPSDIITLLKINFGFRLLYGIEVALVKLAIISFYFRLFSSRDCFRVAAWIVISLTVLWALADILAVFLLCMPLSMNWDMTGEGVCLNRTAMYYSLGAINIFTDITLLVLPLPYILGLRLENKRKFGILAMFSFGIFNTAVSILRMRALITANGGDITFTLARVFMWTLLDPCVLIITANLPMVRTYFMLVAPHIFGSSMDSSNQHRMLEENRLPRFMAEVDDRFGSDLSDQVRPKPFGTKIVITGGKGAIDDMFTNTRPLWHPPGARGIYGGAVIAQCLAAAQRTVPSNFTVHSMHCYFVLAGDATIPVMYYVEHVREGRSFATRTVQARQRGKAIFTTTMSFARENSGGKKTVEHAVPLPSDILPPGDGPDQESGSGPFMSRRIEILNKESKNPHEKKTRQWIKARGRISDAGGHQAHLSALAYMSDSYFIGTVSRIHDLWRFGAPANPTSSKSETDSVTKERELYRRRLKESEGVDALAENVEGKAEIGMMVSLDHSIYFHEPRRFRADEWMFTEMSSPWSGDGRGVVQQHMFAGDGTLVATCFQEGVVRLKDELVPIPKTSKL</sequence>
<keyword evidence="2" id="KW-1133">Transmembrane helix</keyword>
<dbReference type="GO" id="GO:0005782">
    <property type="term" value="C:peroxisomal matrix"/>
    <property type="evidence" value="ECO:0007669"/>
    <property type="project" value="UniProtKB-SubCell"/>
</dbReference>
<feature type="transmembrane region" description="Helical" evidence="2">
    <location>
        <begin position="12"/>
        <end position="32"/>
    </location>
</feature>
<dbReference type="SUPFAM" id="SSF54637">
    <property type="entry name" value="Thioesterase/thiol ester dehydrase-isomerase"/>
    <property type="match status" value="2"/>
</dbReference>
<keyword evidence="2" id="KW-0812">Transmembrane</keyword>
<dbReference type="CDD" id="cd03445">
    <property type="entry name" value="Thioesterase_II_repeat2"/>
    <property type="match status" value="1"/>
</dbReference>
<feature type="domain" description="Rhodopsin" evidence="4">
    <location>
        <begin position="30"/>
        <end position="266"/>
    </location>
</feature>
<evidence type="ECO:0000259" key="4">
    <source>
        <dbReference type="Pfam" id="PF20684"/>
    </source>
</evidence>
<dbReference type="EMBL" id="JAAMPI010000691">
    <property type="protein sequence ID" value="KAF4629329.1"/>
    <property type="molecule type" value="Genomic_DNA"/>
</dbReference>
<keyword evidence="7" id="KW-1185">Reference proteome</keyword>
<feature type="transmembrane region" description="Helical" evidence="2">
    <location>
        <begin position="204"/>
        <end position="222"/>
    </location>
</feature>
<dbReference type="GO" id="GO:0009062">
    <property type="term" value="P:fatty acid catabolic process"/>
    <property type="evidence" value="ECO:0007669"/>
    <property type="project" value="TreeGrafter"/>
</dbReference>
<dbReference type="OrthoDB" id="68328at2759"/>
<name>A0A8H4RFV7_9HELO</name>
<protein>
    <recommendedName>
        <fullName evidence="8">Acyl-CoA thioesterase II</fullName>
    </recommendedName>
</protein>
<evidence type="ECO:0000256" key="1">
    <source>
        <dbReference type="SAM" id="MobiDB-lite"/>
    </source>
</evidence>
<feature type="transmembrane region" description="Helical" evidence="2">
    <location>
        <begin position="47"/>
        <end position="72"/>
    </location>
</feature>
<evidence type="ECO:0000313" key="6">
    <source>
        <dbReference type="EMBL" id="KAF4629329.1"/>
    </source>
</evidence>
<feature type="domain" description="Acyl-CoA thioesterase-like N-terminal HotDog" evidence="3">
    <location>
        <begin position="338"/>
        <end position="423"/>
    </location>
</feature>
<dbReference type="AlphaFoldDB" id="A0A8H4RFV7"/>
<dbReference type="Pfam" id="PF13622">
    <property type="entry name" value="4HBT_3"/>
    <property type="match status" value="1"/>
</dbReference>